<dbReference type="Gene3D" id="3.90.132.10">
    <property type="entry name" value="Leishmanolysin , domain 2"/>
    <property type="match status" value="1"/>
</dbReference>
<proteinExistence type="predicted"/>
<dbReference type="GO" id="GO:0046872">
    <property type="term" value="F:metal ion binding"/>
    <property type="evidence" value="ECO:0007669"/>
    <property type="project" value="UniProtKB-KW"/>
</dbReference>
<dbReference type="GO" id="GO:0007155">
    <property type="term" value="P:cell adhesion"/>
    <property type="evidence" value="ECO:0007669"/>
    <property type="project" value="InterPro"/>
</dbReference>
<dbReference type="RefSeq" id="WP_146890430.1">
    <property type="nucleotide sequence ID" value="NZ_BJXB01000038.1"/>
</dbReference>
<dbReference type="EMBL" id="BJXB01000038">
    <property type="protein sequence ID" value="GEM49597.1"/>
    <property type="molecule type" value="Genomic_DNA"/>
</dbReference>
<dbReference type="Proteomes" id="UP000321306">
    <property type="component" value="Unassembled WGS sequence"/>
</dbReference>
<reference evidence="7 8" key="1">
    <citation type="submission" date="2019-07" db="EMBL/GenBank/DDBJ databases">
        <title>Whole genome shotgun sequence of Deinococcus cellulosilyticus NBRC 106333.</title>
        <authorList>
            <person name="Hosoyama A."/>
            <person name="Uohara A."/>
            <person name="Ohji S."/>
            <person name="Ichikawa N."/>
        </authorList>
    </citation>
    <scope>NUCLEOTIDE SEQUENCE [LARGE SCALE GENOMIC DNA]</scope>
    <source>
        <strain evidence="7 8">NBRC 106333</strain>
    </source>
</reference>
<dbReference type="Pfam" id="PF01457">
    <property type="entry name" value="Peptidase_M8"/>
    <property type="match status" value="1"/>
</dbReference>
<keyword evidence="6" id="KW-0482">Metalloprotease</keyword>
<keyword evidence="4" id="KW-0378">Hydrolase</keyword>
<evidence type="ECO:0000256" key="2">
    <source>
        <dbReference type="ARBA" id="ARBA00022670"/>
    </source>
</evidence>
<dbReference type="SUPFAM" id="SSF55486">
    <property type="entry name" value="Metalloproteases ('zincins'), catalytic domain"/>
    <property type="match status" value="1"/>
</dbReference>
<evidence type="ECO:0000313" key="7">
    <source>
        <dbReference type="EMBL" id="GEM49597.1"/>
    </source>
</evidence>
<sequence length="311" mass="33033">MLLDAPSGLNLNVLTQGWTIPGSFPSGTTKNVTFSISFDVAENPAQDPFGFSLVTAISEEPSDPFDIDLDFSADTLLTTSQKAIFEQAASRWEQVITHGLSNINDGGTIYDDLVIKASAVAIDGVGGILGQAGPEFIRNSNSLPLSGIMQFDSADLSNMETSGILYNVILHEMGHVLGIGTLWDYLGFLTYNAADCQTSTSIVFNKANAIAQYNALGGAGSVPVEDTGGAGTKCGHWRESIFDTELMTGWAEAGSMPMSRMTIASLKDLGYSVNLAAADTYTLPGVGGIRQQSHDIELIEIPTRPRVIPDN</sequence>
<dbReference type="GO" id="GO:0006508">
    <property type="term" value="P:proteolysis"/>
    <property type="evidence" value="ECO:0007669"/>
    <property type="project" value="UniProtKB-KW"/>
</dbReference>
<evidence type="ECO:0000256" key="6">
    <source>
        <dbReference type="ARBA" id="ARBA00023049"/>
    </source>
</evidence>
<keyword evidence="2" id="KW-0645">Protease</keyword>
<comment type="cofactor">
    <cofactor evidence="1">
        <name>Zn(2+)</name>
        <dbReference type="ChEBI" id="CHEBI:29105"/>
    </cofactor>
</comment>
<keyword evidence="8" id="KW-1185">Reference proteome</keyword>
<evidence type="ECO:0000256" key="3">
    <source>
        <dbReference type="ARBA" id="ARBA00022723"/>
    </source>
</evidence>
<accession>A0A511NAJ7</accession>
<keyword evidence="3" id="KW-0479">Metal-binding</keyword>
<keyword evidence="5" id="KW-0862">Zinc</keyword>
<evidence type="ECO:0000256" key="5">
    <source>
        <dbReference type="ARBA" id="ARBA00022833"/>
    </source>
</evidence>
<dbReference type="Gene3D" id="3.40.390.10">
    <property type="entry name" value="Collagenase (Catalytic Domain)"/>
    <property type="match status" value="1"/>
</dbReference>
<protein>
    <submittedName>
        <fullName evidence="7">Peptidase</fullName>
    </submittedName>
</protein>
<dbReference type="OrthoDB" id="61573at2"/>
<evidence type="ECO:0000313" key="8">
    <source>
        <dbReference type="Proteomes" id="UP000321306"/>
    </source>
</evidence>
<dbReference type="AlphaFoldDB" id="A0A511NAJ7"/>
<dbReference type="InterPro" id="IPR024079">
    <property type="entry name" value="MetalloPept_cat_dom_sf"/>
</dbReference>
<name>A0A511NAJ7_DEIC1</name>
<evidence type="ECO:0000256" key="4">
    <source>
        <dbReference type="ARBA" id="ARBA00022801"/>
    </source>
</evidence>
<dbReference type="GO" id="GO:0004222">
    <property type="term" value="F:metalloendopeptidase activity"/>
    <property type="evidence" value="ECO:0007669"/>
    <property type="project" value="InterPro"/>
</dbReference>
<evidence type="ECO:0000256" key="1">
    <source>
        <dbReference type="ARBA" id="ARBA00001947"/>
    </source>
</evidence>
<dbReference type="GO" id="GO:0016020">
    <property type="term" value="C:membrane"/>
    <property type="evidence" value="ECO:0007669"/>
    <property type="project" value="InterPro"/>
</dbReference>
<gene>
    <name evidence="7" type="ORF">DC3_52320</name>
</gene>
<organism evidence="7 8">
    <name type="scientific">Deinococcus cellulosilyticus (strain DSM 18568 / NBRC 106333 / KACC 11606 / 5516J-15)</name>
    <dbReference type="NCBI Taxonomy" id="1223518"/>
    <lineage>
        <taxon>Bacteria</taxon>
        <taxon>Thermotogati</taxon>
        <taxon>Deinococcota</taxon>
        <taxon>Deinococci</taxon>
        <taxon>Deinococcales</taxon>
        <taxon>Deinococcaceae</taxon>
        <taxon>Deinococcus</taxon>
    </lineage>
</organism>
<dbReference type="InterPro" id="IPR001577">
    <property type="entry name" value="Peptidase_M8"/>
</dbReference>
<comment type="caution">
    <text evidence="7">The sequence shown here is derived from an EMBL/GenBank/DDBJ whole genome shotgun (WGS) entry which is preliminary data.</text>
</comment>